<dbReference type="EMBL" id="JACSPN010000034">
    <property type="protein sequence ID" value="MBE7702134.1"/>
    <property type="molecule type" value="Genomic_DNA"/>
</dbReference>
<proteinExistence type="predicted"/>
<dbReference type="AlphaFoldDB" id="A0A9D5UD28"/>
<keyword evidence="2" id="KW-1185">Reference proteome</keyword>
<accession>A0A9D5UD28</accession>
<protein>
    <submittedName>
        <fullName evidence="1">Uncharacterized protein</fullName>
    </submittedName>
</protein>
<dbReference type="Proteomes" id="UP000822993">
    <property type="component" value="Unassembled WGS sequence"/>
</dbReference>
<dbReference type="RefSeq" id="WP_193721346.1">
    <property type="nucleotide sequence ID" value="NZ_JACSPN010000034.1"/>
</dbReference>
<reference evidence="1 2" key="1">
    <citation type="submission" date="2020-08" db="EMBL/GenBank/DDBJ databases">
        <title>A Genomic Blueprint of the Chicken Gut Microbiome.</title>
        <authorList>
            <person name="Gilroy R."/>
            <person name="Ravi A."/>
            <person name="Getino M."/>
            <person name="Pursley I."/>
            <person name="Horton D.L."/>
            <person name="Alikhan N.-F."/>
            <person name="Baker D."/>
            <person name="Gharbi K."/>
            <person name="Hall N."/>
            <person name="Watson M."/>
            <person name="Adriaenssens E.M."/>
            <person name="Foster-Nyarko E."/>
            <person name="Jarju S."/>
            <person name="Secka A."/>
            <person name="Antonio M."/>
            <person name="Oren A."/>
            <person name="Chaudhuri R."/>
            <person name="La Ragione R.M."/>
            <person name="Hildebrand F."/>
            <person name="Pallen M.J."/>
        </authorList>
    </citation>
    <scope>NUCLEOTIDE SEQUENCE [LARGE SCALE GENOMIC DNA]</scope>
    <source>
        <strain evidence="1 2">Sa1BUA8</strain>
    </source>
</reference>
<comment type="caution">
    <text evidence="1">The sequence shown here is derived from an EMBL/GenBank/DDBJ whole genome shotgun (WGS) entry which is preliminary data.</text>
</comment>
<name>A0A9D5UD28_9CELL</name>
<sequence>MLNTNPDYLVLYPEDGLEEGGATFYPTGELDEDTVVVIADADGSLPGDISEAQLQSMLSSRSPAAVSAALGIQGATENGQAPLAARTSDITPYAAHTWTAGVSWSGAFTGGSIWGYDSSAKVSYVFNVTPGTNQKAAGQGLGYYSGYNGSEFGMWAKWYGVGIASDGSAGGATVPWGKVIATAQFKGKSMAPPQGANGQFSP</sequence>
<organism evidence="1 2">
    <name type="scientific">Oerskovia douganii</name>
    <dbReference type="NCBI Taxonomy" id="2762210"/>
    <lineage>
        <taxon>Bacteria</taxon>
        <taxon>Bacillati</taxon>
        <taxon>Actinomycetota</taxon>
        <taxon>Actinomycetes</taxon>
        <taxon>Micrococcales</taxon>
        <taxon>Cellulomonadaceae</taxon>
        <taxon>Oerskovia</taxon>
    </lineage>
</organism>
<evidence type="ECO:0000313" key="1">
    <source>
        <dbReference type="EMBL" id="MBE7702134.1"/>
    </source>
</evidence>
<gene>
    <name evidence="1" type="ORF">H9623_17730</name>
</gene>
<evidence type="ECO:0000313" key="2">
    <source>
        <dbReference type="Proteomes" id="UP000822993"/>
    </source>
</evidence>